<accession>A0AC34G621</accession>
<sequence>MYCRAHNFSDINPPKAYAIVHKCSCPVIPPIYPHPNAAIFDTFKSTSVNQKLSFRTSFLNYIISKMLPNQLPKLMKSCKILKLHVHNLRGFVLSSLSLQYGYATFFDTESMSLTITSDNINFANIFKSLKLSGQWFNLFHHRSDVTVASTLLSNVKSCKFQCIEISNQILSLKELYMLLGPQVQIFKTKGLAFKDLALNEGSVEKIVERLPNVECLVLKNLNFCPSSAQKLAELQQNRKINYFEITRVPAYFDRNHFAEFVKKNVSSNLGSKAQLIIRFDVEVPKNCRNKFRETLKKTLKNEFKDDNLRPQISVACAEYNL</sequence>
<evidence type="ECO:0000313" key="2">
    <source>
        <dbReference type="WBParaSite" id="ES5_v2.g25207.t1"/>
    </source>
</evidence>
<reference evidence="2" key="1">
    <citation type="submission" date="2022-11" db="UniProtKB">
        <authorList>
            <consortium name="WormBaseParasite"/>
        </authorList>
    </citation>
    <scope>IDENTIFICATION</scope>
</reference>
<proteinExistence type="predicted"/>
<protein>
    <submittedName>
        <fullName evidence="2">Uncharacterized protein</fullName>
    </submittedName>
</protein>
<organism evidence="1 2">
    <name type="scientific">Panagrolaimus sp. ES5</name>
    <dbReference type="NCBI Taxonomy" id="591445"/>
    <lineage>
        <taxon>Eukaryota</taxon>
        <taxon>Metazoa</taxon>
        <taxon>Ecdysozoa</taxon>
        <taxon>Nematoda</taxon>
        <taxon>Chromadorea</taxon>
        <taxon>Rhabditida</taxon>
        <taxon>Tylenchina</taxon>
        <taxon>Panagrolaimomorpha</taxon>
        <taxon>Panagrolaimoidea</taxon>
        <taxon>Panagrolaimidae</taxon>
        <taxon>Panagrolaimus</taxon>
    </lineage>
</organism>
<dbReference type="WBParaSite" id="ES5_v2.g25207.t1">
    <property type="protein sequence ID" value="ES5_v2.g25207.t1"/>
    <property type="gene ID" value="ES5_v2.g25207"/>
</dbReference>
<dbReference type="Proteomes" id="UP000887579">
    <property type="component" value="Unplaced"/>
</dbReference>
<evidence type="ECO:0000313" key="1">
    <source>
        <dbReference type="Proteomes" id="UP000887579"/>
    </source>
</evidence>
<name>A0AC34G621_9BILA</name>